<name>A0A4R7BU42_9HYPH</name>
<dbReference type="GO" id="GO:0006635">
    <property type="term" value="P:fatty acid beta-oxidation"/>
    <property type="evidence" value="ECO:0007669"/>
    <property type="project" value="TreeGrafter"/>
</dbReference>
<dbReference type="PANTHER" id="PTHR11941">
    <property type="entry name" value="ENOYL-COA HYDRATASE-RELATED"/>
    <property type="match status" value="1"/>
</dbReference>
<dbReference type="SUPFAM" id="SSF52096">
    <property type="entry name" value="ClpP/crotonase"/>
    <property type="match status" value="1"/>
</dbReference>
<dbReference type="NCBIfam" id="NF004796">
    <property type="entry name" value="PRK06144.1"/>
    <property type="match status" value="1"/>
</dbReference>
<dbReference type="InterPro" id="IPR029045">
    <property type="entry name" value="ClpP/crotonase-like_dom_sf"/>
</dbReference>
<dbReference type="Proteomes" id="UP000295122">
    <property type="component" value="Unassembled WGS sequence"/>
</dbReference>
<comment type="caution">
    <text evidence="1">The sequence shown here is derived from an EMBL/GenBank/DDBJ whole genome shotgun (WGS) entry which is preliminary data.</text>
</comment>
<dbReference type="InterPro" id="IPR001753">
    <property type="entry name" value="Enoyl-CoA_hydra/iso"/>
</dbReference>
<gene>
    <name evidence="1" type="ORF">EV668_3506</name>
</gene>
<dbReference type="RefSeq" id="WP_133772401.1">
    <property type="nucleotide sequence ID" value="NZ_SNZR01000014.1"/>
</dbReference>
<evidence type="ECO:0000313" key="1">
    <source>
        <dbReference type="EMBL" id="TDR89021.1"/>
    </source>
</evidence>
<protein>
    <submittedName>
        <fullName evidence="1">Enoyl-CoA hydratase/carnithine racemase</fullName>
    </submittedName>
</protein>
<keyword evidence="2" id="KW-1185">Reference proteome</keyword>
<dbReference type="GO" id="GO:0003824">
    <property type="term" value="F:catalytic activity"/>
    <property type="evidence" value="ECO:0007669"/>
    <property type="project" value="UniProtKB-ARBA"/>
</dbReference>
<organism evidence="1 2">
    <name type="scientific">Enterovirga rhinocerotis</name>
    <dbReference type="NCBI Taxonomy" id="1339210"/>
    <lineage>
        <taxon>Bacteria</taxon>
        <taxon>Pseudomonadati</taxon>
        <taxon>Pseudomonadota</taxon>
        <taxon>Alphaproteobacteria</taxon>
        <taxon>Hyphomicrobiales</taxon>
        <taxon>Methylobacteriaceae</taxon>
        <taxon>Enterovirga</taxon>
    </lineage>
</organism>
<dbReference type="OrthoDB" id="9810797at2"/>
<proteinExistence type="predicted"/>
<accession>A0A4R7BU42</accession>
<dbReference type="PANTHER" id="PTHR11941:SF54">
    <property type="entry name" value="ENOYL-COA HYDRATASE, MITOCHONDRIAL"/>
    <property type="match status" value="1"/>
</dbReference>
<dbReference type="Pfam" id="PF00378">
    <property type="entry name" value="ECH_1"/>
    <property type="match status" value="1"/>
</dbReference>
<reference evidence="1 2" key="1">
    <citation type="submission" date="2019-03" db="EMBL/GenBank/DDBJ databases">
        <title>Genomic Encyclopedia of Type Strains, Phase IV (KMG-IV): sequencing the most valuable type-strain genomes for metagenomic binning, comparative biology and taxonomic classification.</title>
        <authorList>
            <person name="Goeker M."/>
        </authorList>
    </citation>
    <scope>NUCLEOTIDE SEQUENCE [LARGE SCALE GENOMIC DNA]</scope>
    <source>
        <strain evidence="1 2">DSM 25903</strain>
    </source>
</reference>
<dbReference type="CDD" id="cd06558">
    <property type="entry name" value="crotonase-like"/>
    <property type="match status" value="1"/>
</dbReference>
<dbReference type="AlphaFoldDB" id="A0A4R7BU42"/>
<evidence type="ECO:0000313" key="2">
    <source>
        <dbReference type="Proteomes" id="UP000295122"/>
    </source>
</evidence>
<sequence length="268" mass="29328">MSASAAIETKPDDLLYEVREGIAQITFNRPHARNAMTFAMYERMAEICREANENEEIKVIIMTGAGEKAFASGTDISQFRAFKTPEDALEYEGRIDRVLGDLETCRVPIIAAIAGACTGGGAGIAACCDLRIGTADSRIGFPIARTLGNCLSMSNFSRLTALVGPARVKDMIFTARLVGAEEAKAIGLLTEIVPDAEALKVRAWEMARLISGHAPLTMRAAKEALRRLTKRISSEEGRDLILSCYMSEDFREGMDAFLNKRTPQWKGR</sequence>
<dbReference type="EMBL" id="SNZR01000014">
    <property type="protein sequence ID" value="TDR89021.1"/>
    <property type="molecule type" value="Genomic_DNA"/>
</dbReference>
<dbReference type="Gene3D" id="3.90.226.10">
    <property type="entry name" value="2-enoyl-CoA Hydratase, Chain A, domain 1"/>
    <property type="match status" value="1"/>
</dbReference>